<evidence type="ECO:0000313" key="4">
    <source>
        <dbReference type="Proteomes" id="UP000001880"/>
    </source>
</evidence>
<dbReference type="HOGENOM" id="CLU_612194_0_0_7"/>
<feature type="domain" description="DUF2341" evidence="2">
    <location>
        <begin position="139"/>
        <end position="200"/>
    </location>
</feature>
<dbReference type="Proteomes" id="UP000001880">
    <property type="component" value="Chromosome"/>
</dbReference>
<feature type="region of interest" description="Disordered" evidence="1">
    <location>
        <begin position="20"/>
        <end position="55"/>
    </location>
</feature>
<dbReference type="Pfam" id="PF10102">
    <property type="entry name" value="DUF2341"/>
    <property type="match status" value="1"/>
</dbReference>
<dbReference type="eggNOG" id="COG5306">
    <property type="taxonomic scope" value="Bacteria"/>
</dbReference>
<name>D0LH99_HALO1</name>
<protein>
    <recommendedName>
        <fullName evidence="2">DUF2341 domain-containing protein</fullName>
    </recommendedName>
</protein>
<dbReference type="Gene3D" id="2.60.120.200">
    <property type="match status" value="1"/>
</dbReference>
<dbReference type="EMBL" id="CP001804">
    <property type="protein sequence ID" value="ACY18244.1"/>
    <property type="molecule type" value="Genomic_DNA"/>
</dbReference>
<keyword evidence="4" id="KW-1185">Reference proteome</keyword>
<evidence type="ECO:0000259" key="2">
    <source>
        <dbReference type="Pfam" id="PF10102"/>
    </source>
</evidence>
<dbReference type="PROSITE" id="PS51257">
    <property type="entry name" value="PROKAR_LIPOPROTEIN"/>
    <property type="match status" value="1"/>
</dbReference>
<feature type="compositionally biased region" description="Low complexity" evidence="1">
    <location>
        <begin position="27"/>
        <end position="55"/>
    </location>
</feature>
<dbReference type="AlphaFoldDB" id="D0LH99"/>
<proteinExistence type="predicted"/>
<dbReference type="Pfam" id="PF13385">
    <property type="entry name" value="Laminin_G_3"/>
    <property type="match status" value="1"/>
</dbReference>
<evidence type="ECO:0000313" key="3">
    <source>
        <dbReference type="EMBL" id="ACY18244.1"/>
    </source>
</evidence>
<evidence type="ECO:0000256" key="1">
    <source>
        <dbReference type="SAM" id="MobiDB-lite"/>
    </source>
</evidence>
<dbReference type="InterPro" id="IPR018765">
    <property type="entry name" value="DUF2341"/>
</dbReference>
<dbReference type="SUPFAM" id="SSF49899">
    <property type="entry name" value="Concanavalin A-like lectins/glucanases"/>
    <property type="match status" value="1"/>
</dbReference>
<sequence length="447" mass="47774">MRVRSWSLCLCLLASACGGDGGDGGDTPDANAPTTPDAAAPDAMTDATPGGGTPDAALADAAAPDAMPDAAPDAMPDAQVIDAPPDAQVYPDPWWDDAFSSRLRIDLPDPDISDFLVDVPVLVVLDPSNVAYSRLQAEGADLRFVTDDSVELAHEIEHWSPGGNSYVWVRLPSIPRDGDSRFWLYYDNPEAEDVQAPSTVWSSDYLAVWHLAEQVDQGGTVGVHHDATGNGNQGTQYRNGFVGDSTGAIGGAQSFDGQDSRISIDGAGVIDSDDTMTITVRASVQGEPNDSPHALAAGSAEDQDLAGIYWQVFWRQDNQGWAGRLRAQNPMGNPGPVNESGGLTRGDWQVITLVYNGSGFLLYVDGARIEYSSLFGTIDPFTSVLTLGDNPDIDYAERDFEGFIDEVRISGAARSANWVHVQSLSLHQQLLDYGPRECRNGSCDILP</sequence>
<gene>
    <name evidence="3" type="ordered locus">Hoch_5767</name>
</gene>
<dbReference type="OrthoDB" id="262245at2"/>
<accession>D0LH99</accession>
<dbReference type="STRING" id="502025.Hoch_5767"/>
<organism evidence="3 4">
    <name type="scientific">Haliangium ochraceum (strain DSM 14365 / JCM 11303 / SMP-2)</name>
    <dbReference type="NCBI Taxonomy" id="502025"/>
    <lineage>
        <taxon>Bacteria</taxon>
        <taxon>Pseudomonadati</taxon>
        <taxon>Myxococcota</taxon>
        <taxon>Polyangia</taxon>
        <taxon>Haliangiales</taxon>
        <taxon>Kofleriaceae</taxon>
        <taxon>Haliangium</taxon>
    </lineage>
</organism>
<dbReference type="RefSeq" id="WP_012830836.1">
    <property type="nucleotide sequence ID" value="NC_013440.1"/>
</dbReference>
<dbReference type="KEGG" id="hoh:Hoch_5767"/>
<reference evidence="3 4" key="1">
    <citation type="journal article" date="2010" name="Stand. Genomic Sci.">
        <title>Complete genome sequence of Haliangium ochraceum type strain (SMP-2).</title>
        <authorList>
            <consortium name="US DOE Joint Genome Institute (JGI-PGF)"/>
            <person name="Ivanova N."/>
            <person name="Daum C."/>
            <person name="Lang E."/>
            <person name="Abt B."/>
            <person name="Kopitz M."/>
            <person name="Saunders E."/>
            <person name="Lapidus A."/>
            <person name="Lucas S."/>
            <person name="Glavina Del Rio T."/>
            <person name="Nolan M."/>
            <person name="Tice H."/>
            <person name="Copeland A."/>
            <person name="Cheng J.F."/>
            <person name="Chen F."/>
            <person name="Bruce D."/>
            <person name="Goodwin L."/>
            <person name="Pitluck S."/>
            <person name="Mavromatis K."/>
            <person name="Pati A."/>
            <person name="Mikhailova N."/>
            <person name="Chen A."/>
            <person name="Palaniappan K."/>
            <person name="Land M."/>
            <person name="Hauser L."/>
            <person name="Chang Y.J."/>
            <person name="Jeffries C.D."/>
            <person name="Detter J.C."/>
            <person name="Brettin T."/>
            <person name="Rohde M."/>
            <person name="Goker M."/>
            <person name="Bristow J."/>
            <person name="Markowitz V."/>
            <person name="Eisen J.A."/>
            <person name="Hugenholtz P."/>
            <person name="Kyrpides N.C."/>
            <person name="Klenk H.P."/>
        </authorList>
    </citation>
    <scope>NUCLEOTIDE SEQUENCE [LARGE SCALE GENOMIC DNA]</scope>
    <source>
        <strain evidence="4">DSM 14365 / CIP 107738 / JCM 11303 / AJ 13395 / SMP-2</strain>
    </source>
</reference>
<dbReference type="InterPro" id="IPR013320">
    <property type="entry name" value="ConA-like_dom_sf"/>
</dbReference>